<name>A0AAV5JET4_9ROSI</name>
<sequence>MLHKVEKHKQPSSICYSNRSSMCFAFLEKLTVSIEVDEDKDGYGDDDNDNNDDSEFDKLLKSDQ</sequence>
<proteinExistence type="predicted"/>
<comment type="caution">
    <text evidence="2">The sequence shown here is derived from an EMBL/GenBank/DDBJ whole genome shotgun (WGS) entry which is preliminary data.</text>
</comment>
<gene>
    <name evidence="2" type="ORF">SLEP1_g21316</name>
</gene>
<evidence type="ECO:0000313" key="3">
    <source>
        <dbReference type="Proteomes" id="UP001054252"/>
    </source>
</evidence>
<accession>A0AAV5JET4</accession>
<dbReference type="AlphaFoldDB" id="A0AAV5JET4"/>
<organism evidence="2 3">
    <name type="scientific">Rubroshorea leprosula</name>
    <dbReference type="NCBI Taxonomy" id="152421"/>
    <lineage>
        <taxon>Eukaryota</taxon>
        <taxon>Viridiplantae</taxon>
        <taxon>Streptophyta</taxon>
        <taxon>Embryophyta</taxon>
        <taxon>Tracheophyta</taxon>
        <taxon>Spermatophyta</taxon>
        <taxon>Magnoliopsida</taxon>
        <taxon>eudicotyledons</taxon>
        <taxon>Gunneridae</taxon>
        <taxon>Pentapetalae</taxon>
        <taxon>rosids</taxon>
        <taxon>malvids</taxon>
        <taxon>Malvales</taxon>
        <taxon>Dipterocarpaceae</taxon>
        <taxon>Rubroshorea</taxon>
    </lineage>
</organism>
<keyword evidence="3" id="KW-1185">Reference proteome</keyword>
<protein>
    <submittedName>
        <fullName evidence="2">Uncharacterized protein</fullName>
    </submittedName>
</protein>
<evidence type="ECO:0000256" key="1">
    <source>
        <dbReference type="SAM" id="MobiDB-lite"/>
    </source>
</evidence>
<reference evidence="2 3" key="1">
    <citation type="journal article" date="2021" name="Commun. Biol.">
        <title>The genome of Shorea leprosula (Dipterocarpaceae) highlights the ecological relevance of drought in aseasonal tropical rainforests.</title>
        <authorList>
            <person name="Ng K.K.S."/>
            <person name="Kobayashi M.J."/>
            <person name="Fawcett J.A."/>
            <person name="Hatakeyama M."/>
            <person name="Paape T."/>
            <person name="Ng C.H."/>
            <person name="Ang C.C."/>
            <person name="Tnah L.H."/>
            <person name="Lee C.T."/>
            <person name="Nishiyama T."/>
            <person name="Sese J."/>
            <person name="O'Brien M.J."/>
            <person name="Copetti D."/>
            <person name="Mohd Noor M.I."/>
            <person name="Ong R.C."/>
            <person name="Putra M."/>
            <person name="Sireger I.Z."/>
            <person name="Indrioko S."/>
            <person name="Kosugi Y."/>
            <person name="Izuno A."/>
            <person name="Isagi Y."/>
            <person name="Lee S.L."/>
            <person name="Shimizu K.K."/>
        </authorList>
    </citation>
    <scope>NUCLEOTIDE SEQUENCE [LARGE SCALE GENOMIC DNA]</scope>
    <source>
        <strain evidence="2">214</strain>
    </source>
</reference>
<dbReference type="Proteomes" id="UP001054252">
    <property type="component" value="Unassembled WGS sequence"/>
</dbReference>
<evidence type="ECO:0000313" key="2">
    <source>
        <dbReference type="EMBL" id="GKV09877.1"/>
    </source>
</evidence>
<dbReference type="EMBL" id="BPVZ01000031">
    <property type="protein sequence ID" value="GKV09877.1"/>
    <property type="molecule type" value="Genomic_DNA"/>
</dbReference>
<feature type="compositionally biased region" description="Acidic residues" evidence="1">
    <location>
        <begin position="37"/>
        <end position="55"/>
    </location>
</feature>
<feature type="region of interest" description="Disordered" evidence="1">
    <location>
        <begin position="37"/>
        <end position="64"/>
    </location>
</feature>